<evidence type="ECO:0000313" key="2">
    <source>
        <dbReference type="Proteomes" id="UP000887159"/>
    </source>
</evidence>
<dbReference type="AlphaFoldDB" id="A0A8X6S2L4"/>
<dbReference type="Proteomes" id="UP000887159">
    <property type="component" value="Unassembled WGS sequence"/>
</dbReference>
<organism evidence="1 2">
    <name type="scientific">Trichonephila clavipes</name>
    <name type="common">Golden silk orbweaver</name>
    <name type="synonym">Nephila clavipes</name>
    <dbReference type="NCBI Taxonomy" id="2585209"/>
    <lineage>
        <taxon>Eukaryota</taxon>
        <taxon>Metazoa</taxon>
        <taxon>Ecdysozoa</taxon>
        <taxon>Arthropoda</taxon>
        <taxon>Chelicerata</taxon>
        <taxon>Arachnida</taxon>
        <taxon>Araneae</taxon>
        <taxon>Araneomorphae</taxon>
        <taxon>Entelegynae</taxon>
        <taxon>Araneoidea</taxon>
        <taxon>Nephilidae</taxon>
        <taxon>Trichonephila</taxon>
    </lineage>
</organism>
<keyword evidence="2" id="KW-1185">Reference proteome</keyword>
<gene>
    <name evidence="1" type="primary">AVEN_13597_1</name>
    <name evidence="1" type="ORF">TNCV_1467741</name>
</gene>
<protein>
    <submittedName>
        <fullName evidence="1">HTH_Tnp_Tc3_2 domain-containing protein</fullName>
    </submittedName>
</protein>
<accession>A0A8X6S2L4</accession>
<name>A0A8X6S2L4_TRICX</name>
<reference evidence="1" key="1">
    <citation type="submission" date="2020-08" db="EMBL/GenBank/DDBJ databases">
        <title>Multicomponent nature underlies the extraordinary mechanical properties of spider dragline silk.</title>
        <authorList>
            <person name="Kono N."/>
            <person name="Nakamura H."/>
            <person name="Mori M."/>
            <person name="Yoshida Y."/>
            <person name="Ohtoshi R."/>
            <person name="Malay A.D."/>
            <person name="Moran D.A.P."/>
            <person name="Tomita M."/>
            <person name="Numata K."/>
            <person name="Arakawa K."/>
        </authorList>
    </citation>
    <scope>NUCLEOTIDE SEQUENCE</scope>
</reference>
<dbReference type="EMBL" id="BMAU01021230">
    <property type="protein sequence ID" value="GFY01782.1"/>
    <property type="molecule type" value="Genomic_DNA"/>
</dbReference>
<evidence type="ECO:0000313" key="1">
    <source>
        <dbReference type="EMBL" id="GFY01782.1"/>
    </source>
</evidence>
<sequence>MASYCETKGRTKRFNQGRLRATTSAKDRYLSLCARKNRTATLAELTSFLAASSGRLESRINMRHKLHVRDLYARRSAISVALILRYQWESLQSELQHVQWTRDPWMAALLTEESRFSLESDSRRIFIWRESGTRFHP</sequence>
<comment type="caution">
    <text evidence="1">The sequence shown here is derived from an EMBL/GenBank/DDBJ whole genome shotgun (WGS) entry which is preliminary data.</text>
</comment>
<proteinExistence type="predicted"/>